<dbReference type="EMBL" id="OFSM01000019">
    <property type="protein sequence ID" value="SOY30836.1"/>
    <property type="molecule type" value="Genomic_DNA"/>
</dbReference>
<evidence type="ECO:0000313" key="2">
    <source>
        <dbReference type="Proteomes" id="UP000236311"/>
    </source>
</evidence>
<gene>
    <name evidence="1" type="ORF">AMURIS_03567</name>
</gene>
<dbReference type="Proteomes" id="UP000236311">
    <property type="component" value="Unassembled WGS sequence"/>
</dbReference>
<protein>
    <submittedName>
        <fullName evidence="1">Uncharacterized protein</fullName>
    </submittedName>
</protein>
<dbReference type="OrthoDB" id="2083835at2"/>
<accession>A0A2K4ZKA6</accession>
<proteinExistence type="predicted"/>
<sequence length="148" mass="17660">MNLNEKLFEWGEGTYSCSPPQYVSDFDIIFEQIEDVQYFNKVIGKELTNDTIVLHLKSDILTDLEYAVNKHEARLEENILLKFLNNLIELSQFYILMVREDENVKEYYNISTKEELSLRLSDSLRWSNPKDVLLFKKKKIESYYETLE</sequence>
<organism evidence="1 2">
    <name type="scientific">Acetatifactor muris</name>
    <dbReference type="NCBI Taxonomy" id="879566"/>
    <lineage>
        <taxon>Bacteria</taxon>
        <taxon>Bacillati</taxon>
        <taxon>Bacillota</taxon>
        <taxon>Clostridia</taxon>
        <taxon>Lachnospirales</taxon>
        <taxon>Lachnospiraceae</taxon>
        <taxon>Acetatifactor</taxon>
    </lineage>
</organism>
<dbReference type="RefSeq" id="WP_103240845.1">
    <property type="nucleotide sequence ID" value="NZ_JANJZD010000019.1"/>
</dbReference>
<evidence type="ECO:0000313" key="1">
    <source>
        <dbReference type="EMBL" id="SOY30836.1"/>
    </source>
</evidence>
<name>A0A2K4ZKA6_9FIRM</name>
<reference evidence="1 2" key="1">
    <citation type="submission" date="2018-01" db="EMBL/GenBank/DDBJ databases">
        <authorList>
            <person name="Gaut B.S."/>
            <person name="Morton B.R."/>
            <person name="Clegg M.T."/>
            <person name="Duvall M.R."/>
        </authorList>
    </citation>
    <scope>NUCLEOTIDE SEQUENCE [LARGE SCALE GENOMIC DNA]</scope>
    <source>
        <strain evidence="1">GP69</strain>
    </source>
</reference>
<keyword evidence="2" id="KW-1185">Reference proteome</keyword>
<dbReference type="AlphaFoldDB" id="A0A2K4ZKA6"/>